<dbReference type="OrthoDB" id="9798934at2"/>
<gene>
    <name evidence="6" type="ORF">SAMN04488056_101176</name>
</gene>
<dbReference type="Pfam" id="PF00356">
    <property type="entry name" value="LacI"/>
    <property type="match status" value="1"/>
</dbReference>
<dbReference type="CDD" id="cd06288">
    <property type="entry name" value="PBP1_sucrose_transcription_regulator"/>
    <property type="match status" value="1"/>
</dbReference>
<organism evidence="6 7">
    <name type="scientific">Cohaesibacter marisflavi</name>
    <dbReference type="NCBI Taxonomy" id="655353"/>
    <lineage>
        <taxon>Bacteria</taxon>
        <taxon>Pseudomonadati</taxon>
        <taxon>Pseudomonadota</taxon>
        <taxon>Alphaproteobacteria</taxon>
        <taxon>Hyphomicrobiales</taxon>
        <taxon>Cohaesibacteraceae</taxon>
    </lineage>
</organism>
<evidence type="ECO:0000256" key="3">
    <source>
        <dbReference type="ARBA" id="ARBA00023125"/>
    </source>
</evidence>
<dbReference type="Gene3D" id="3.40.50.2300">
    <property type="match status" value="2"/>
</dbReference>
<keyword evidence="2" id="KW-0805">Transcription regulation</keyword>
<proteinExistence type="predicted"/>
<accession>A0A1I4ZPX4</accession>
<evidence type="ECO:0000313" key="7">
    <source>
        <dbReference type="Proteomes" id="UP000199236"/>
    </source>
</evidence>
<dbReference type="GO" id="GO:0000976">
    <property type="term" value="F:transcription cis-regulatory region binding"/>
    <property type="evidence" value="ECO:0007669"/>
    <property type="project" value="TreeGrafter"/>
</dbReference>
<reference evidence="6 7" key="1">
    <citation type="submission" date="2016-10" db="EMBL/GenBank/DDBJ databases">
        <authorList>
            <person name="de Groot N.N."/>
        </authorList>
    </citation>
    <scope>NUCLEOTIDE SEQUENCE [LARGE SCALE GENOMIC DNA]</scope>
    <source>
        <strain evidence="6 7">CGMCC 1.9157</strain>
    </source>
</reference>
<dbReference type="EMBL" id="FOVR01000001">
    <property type="protein sequence ID" value="SFN52325.1"/>
    <property type="molecule type" value="Genomic_DNA"/>
</dbReference>
<dbReference type="GO" id="GO:0003700">
    <property type="term" value="F:DNA-binding transcription factor activity"/>
    <property type="evidence" value="ECO:0007669"/>
    <property type="project" value="TreeGrafter"/>
</dbReference>
<dbReference type="SUPFAM" id="SSF47413">
    <property type="entry name" value="lambda repressor-like DNA-binding domains"/>
    <property type="match status" value="1"/>
</dbReference>
<dbReference type="PANTHER" id="PTHR30146">
    <property type="entry name" value="LACI-RELATED TRANSCRIPTIONAL REPRESSOR"/>
    <property type="match status" value="1"/>
</dbReference>
<dbReference type="Proteomes" id="UP000199236">
    <property type="component" value="Unassembled WGS sequence"/>
</dbReference>
<protein>
    <submittedName>
        <fullName evidence="6">LacI family transcriptional regulator</fullName>
    </submittedName>
</protein>
<dbReference type="InterPro" id="IPR028082">
    <property type="entry name" value="Peripla_BP_I"/>
</dbReference>
<dbReference type="InterPro" id="IPR046335">
    <property type="entry name" value="LacI/GalR-like_sensor"/>
</dbReference>
<dbReference type="Gene3D" id="1.10.260.40">
    <property type="entry name" value="lambda repressor-like DNA-binding domains"/>
    <property type="match status" value="1"/>
</dbReference>
<keyword evidence="7" id="KW-1185">Reference proteome</keyword>
<keyword evidence="4" id="KW-0804">Transcription</keyword>
<dbReference type="PROSITE" id="PS50932">
    <property type="entry name" value="HTH_LACI_2"/>
    <property type="match status" value="1"/>
</dbReference>
<dbReference type="InterPro" id="IPR000843">
    <property type="entry name" value="HTH_LacI"/>
</dbReference>
<evidence type="ECO:0000256" key="4">
    <source>
        <dbReference type="ARBA" id="ARBA00023163"/>
    </source>
</evidence>
<dbReference type="CDD" id="cd01392">
    <property type="entry name" value="HTH_LacI"/>
    <property type="match status" value="1"/>
</dbReference>
<dbReference type="SMART" id="SM00354">
    <property type="entry name" value="HTH_LACI"/>
    <property type="match status" value="1"/>
</dbReference>
<keyword evidence="3" id="KW-0238">DNA-binding</keyword>
<evidence type="ECO:0000256" key="1">
    <source>
        <dbReference type="ARBA" id="ARBA00022491"/>
    </source>
</evidence>
<evidence type="ECO:0000259" key="5">
    <source>
        <dbReference type="PROSITE" id="PS50932"/>
    </source>
</evidence>
<dbReference type="SUPFAM" id="SSF53822">
    <property type="entry name" value="Periplasmic binding protein-like I"/>
    <property type="match status" value="1"/>
</dbReference>
<name>A0A1I4ZPX4_9HYPH</name>
<dbReference type="PANTHER" id="PTHR30146:SF148">
    <property type="entry name" value="HTH-TYPE TRANSCRIPTIONAL REPRESSOR PURR-RELATED"/>
    <property type="match status" value="1"/>
</dbReference>
<feature type="domain" description="HTH lacI-type" evidence="5">
    <location>
        <begin position="2"/>
        <end position="45"/>
    </location>
</feature>
<keyword evidence="1" id="KW-0678">Repressor</keyword>
<dbReference type="RefSeq" id="WP_090067889.1">
    <property type="nucleotide sequence ID" value="NZ_FOVR01000001.1"/>
</dbReference>
<evidence type="ECO:0000313" key="6">
    <source>
        <dbReference type="EMBL" id="SFN52325.1"/>
    </source>
</evidence>
<dbReference type="Pfam" id="PF13377">
    <property type="entry name" value="Peripla_BP_3"/>
    <property type="match status" value="1"/>
</dbReference>
<sequence>MATLADIAREVGVSNKTVSLTLRGKRCSSEETAKRIYEVAERTGYLEKYTTRTNNLEQFSFIGFIADNVATSPYSVELLRGAQAEALSHGRILLVGSLESEMQNLAGICRMFRTYKAAGFIYASQHRQYVNHADCFGDESVVYMNCTPVNSNGKIILPDDETGGYLQASHLLELGHRNIAIISLPHEDPATSLRLKGISKAMAKQGLSLNSDMCHLGVSGYFDVGETYIAYEKAREVLAAPNRPSAIICGNDRIALMVMNAAGDLGIKVPSELSVMGFDDFKTISEHVRPQLTTVSLPYFEMGQRAVSEIVKGSEHSNFVNLISCELIERQSCAPI</sequence>
<dbReference type="InterPro" id="IPR010982">
    <property type="entry name" value="Lambda_DNA-bd_dom_sf"/>
</dbReference>
<dbReference type="AlphaFoldDB" id="A0A1I4ZPX4"/>
<dbReference type="STRING" id="655353.SAMN04488056_101176"/>
<evidence type="ECO:0000256" key="2">
    <source>
        <dbReference type="ARBA" id="ARBA00023015"/>
    </source>
</evidence>